<evidence type="ECO:0000256" key="1">
    <source>
        <dbReference type="ARBA" id="ARBA00003283"/>
    </source>
</evidence>
<dbReference type="Pfam" id="PF02899">
    <property type="entry name" value="Phage_int_SAM_1"/>
    <property type="match status" value="1"/>
</dbReference>
<dbReference type="PROSITE" id="PS51900">
    <property type="entry name" value="CB"/>
    <property type="match status" value="1"/>
</dbReference>
<dbReference type="InterPro" id="IPR010998">
    <property type="entry name" value="Integrase_recombinase_N"/>
</dbReference>
<evidence type="ECO:0000256" key="6">
    <source>
        <dbReference type="PROSITE-ProRule" id="PRU01248"/>
    </source>
</evidence>
<keyword evidence="10" id="KW-1185">Reference proteome</keyword>
<reference evidence="9 10" key="1">
    <citation type="submission" date="2020-08" db="EMBL/GenBank/DDBJ databases">
        <title>Genome public.</title>
        <authorList>
            <person name="Liu C."/>
            <person name="Sun Q."/>
        </authorList>
    </citation>
    <scope>NUCLEOTIDE SEQUENCE [LARGE SCALE GENOMIC DNA]</scope>
    <source>
        <strain evidence="9 10">BX10</strain>
    </source>
</reference>
<dbReference type="EMBL" id="JACRTJ010000005">
    <property type="protein sequence ID" value="MBC8598063.1"/>
    <property type="molecule type" value="Genomic_DNA"/>
</dbReference>
<dbReference type="PANTHER" id="PTHR30349:SF81">
    <property type="entry name" value="TYROSINE RECOMBINASE XERC"/>
    <property type="match status" value="1"/>
</dbReference>
<comment type="caution">
    <text evidence="9">The sequence shown here is derived from an EMBL/GenBank/DDBJ whole genome shotgun (WGS) entry which is preliminary data.</text>
</comment>
<dbReference type="CDD" id="cd00798">
    <property type="entry name" value="INT_XerDC_C"/>
    <property type="match status" value="1"/>
</dbReference>
<dbReference type="NCBIfam" id="NF001399">
    <property type="entry name" value="PRK00283.1"/>
    <property type="match status" value="1"/>
</dbReference>
<keyword evidence="4 6" id="KW-0238">DNA-binding</keyword>
<evidence type="ECO:0000313" key="10">
    <source>
        <dbReference type="Proteomes" id="UP000647491"/>
    </source>
</evidence>
<gene>
    <name evidence="9" type="ORF">H8708_02265</name>
</gene>
<dbReference type="InterPro" id="IPR044068">
    <property type="entry name" value="CB"/>
</dbReference>
<evidence type="ECO:0000259" key="8">
    <source>
        <dbReference type="PROSITE" id="PS51900"/>
    </source>
</evidence>
<dbReference type="Pfam" id="PF00589">
    <property type="entry name" value="Phage_integrase"/>
    <property type="match status" value="1"/>
</dbReference>
<dbReference type="Gene3D" id="1.10.150.130">
    <property type="match status" value="1"/>
</dbReference>
<organism evidence="9 10">
    <name type="scientific">Enterocloster hominis</name>
    <name type="common">ex Liu et al. 2021</name>
    <dbReference type="NCBI Taxonomy" id="2763663"/>
    <lineage>
        <taxon>Bacteria</taxon>
        <taxon>Bacillati</taxon>
        <taxon>Bacillota</taxon>
        <taxon>Clostridia</taxon>
        <taxon>Lachnospirales</taxon>
        <taxon>Lachnospiraceae</taxon>
        <taxon>Enterocloster</taxon>
    </lineage>
</organism>
<evidence type="ECO:0000256" key="4">
    <source>
        <dbReference type="ARBA" id="ARBA00023125"/>
    </source>
</evidence>
<evidence type="ECO:0000259" key="7">
    <source>
        <dbReference type="PROSITE" id="PS51898"/>
    </source>
</evidence>
<feature type="domain" description="Core-binding (CB)" evidence="8">
    <location>
        <begin position="1"/>
        <end position="85"/>
    </location>
</feature>
<name>A0ABR7NPY9_9FIRM</name>
<accession>A0ABR7NPY9</accession>
<keyword evidence="3" id="KW-0229">DNA integration</keyword>
<dbReference type="InterPro" id="IPR050090">
    <property type="entry name" value="Tyrosine_recombinase_XerCD"/>
</dbReference>
<dbReference type="Proteomes" id="UP000647491">
    <property type="component" value="Unassembled WGS sequence"/>
</dbReference>
<evidence type="ECO:0000256" key="2">
    <source>
        <dbReference type="ARBA" id="ARBA00008857"/>
    </source>
</evidence>
<protein>
    <submittedName>
        <fullName evidence="9">Tyrosine recombinase</fullName>
    </submittedName>
</protein>
<dbReference type="SUPFAM" id="SSF56349">
    <property type="entry name" value="DNA breaking-rejoining enzymes"/>
    <property type="match status" value="1"/>
</dbReference>
<dbReference type="InterPro" id="IPR004107">
    <property type="entry name" value="Integrase_SAM-like_N"/>
</dbReference>
<comment type="function">
    <text evidence="1">Site-specific tyrosine recombinase, which acts by catalyzing the cutting and rejoining of the recombining DNA molecules.</text>
</comment>
<comment type="similarity">
    <text evidence="2">Belongs to the 'phage' integrase family.</text>
</comment>
<dbReference type="InterPro" id="IPR002104">
    <property type="entry name" value="Integrase_catalytic"/>
</dbReference>
<dbReference type="PANTHER" id="PTHR30349">
    <property type="entry name" value="PHAGE INTEGRASE-RELATED"/>
    <property type="match status" value="1"/>
</dbReference>
<dbReference type="InterPro" id="IPR011010">
    <property type="entry name" value="DNA_brk_join_enz"/>
</dbReference>
<dbReference type="RefSeq" id="WP_158358834.1">
    <property type="nucleotide sequence ID" value="NZ_JACRTJ010000005.1"/>
</dbReference>
<keyword evidence="5" id="KW-0233">DNA recombination</keyword>
<proteinExistence type="inferred from homology"/>
<evidence type="ECO:0000256" key="3">
    <source>
        <dbReference type="ARBA" id="ARBA00022908"/>
    </source>
</evidence>
<sequence length="292" mass="32688">MKEEIRRFAEYLEAEKHASENTRVSYQRDLMQMAAFLEGMGIRELSRVTRTALNSYVLMLEKEGKAASTVSRNLASMKAFFGYEFKRGRIRKDPSESIHAPRIEKKAPVILTVEEVDRLLAQPSGDSAKEIRDKAMLELLYATGIRVSELIHLELSDVNMAVGFITCRDEYKERAVPFGRVAKEALSRYLETARPALVKGGDAPWLFINCSGGLMSRQGFWKIVKYYGEKAGIQEDITPHTLRHSFAAHLIGGGADVKAVQTMMGHADPATTQMYAAYAGLCGTDPEAHHRR</sequence>
<dbReference type="PROSITE" id="PS51898">
    <property type="entry name" value="TYR_RECOMBINASE"/>
    <property type="match status" value="1"/>
</dbReference>
<evidence type="ECO:0000256" key="5">
    <source>
        <dbReference type="ARBA" id="ARBA00023172"/>
    </source>
</evidence>
<feature type="domain" description="Tyr recombinase" evidence="7">
    <location>
        <begin position="106"/>
        <end position="291"/>
    </location>
</feature>
<dbReference type="Gene3D" id="1.10.443.10">
    <property type="entry name" value="Intergrase catalytic core"/>
    <property type="match status" value="1"/>
</dbReference>
<evidence type="ECO:0000313" key="9">
    <source>
        <dbReference type="EMBL" id="MBC8598063.1"/>
    </source>
</evidence>
<dbReference type="InterPro" id="IPR013762">
    <property type="entry name" value="Integrase-like_cat_sf"/>
</dbReference>